<feature type="domain" description="Myb-like" evidence="5">
    <location>
        <begin position="499"/>
        <end position="566"/>
    </location>
</feature>
<keyword evidence="8" id="KW-1185">Reference proteome</keyword>
<comment type="caution">
    <text evidence="7">The sequence shown here is derived from an EMBL/GenBank/DDBJ whole genome shotgun (WGS) entry which is preliminary data.</text>
</comment>
<protein>
    <submittedName>
        <fullName evidence="7">Cyclin-D-binding Myb-like transcription factor 1</fullName>
    </submittedName>
</protein>
<dbReference type="InterPro" id="IPR001005">
    <property type="entry name" value="SANT/Myb"/>
</dbReference>
<keyword evidence="3" id="KW-0539">Nucleus</keyword>
<evidence type="ECO:0000313" key="7">
    <source>
        <dbReference type="EMBL" id="OLY81316.1"/>
    </source>
</evidence>
<comment type="subcellular location">
    <subcellularLocation>
        <location evidence="1">Nucleus</location>
    </subcellularLocation>
</comment>
<dbReference type="Gene3D" id="1.10.10.60">
    <property type="entry name" value="Homeodomain-like"/>
    <property type="match status" value="2"/>
</dbReference>
<dbReference type="Pfam" id="PF00249">
    <property type="entry name" value="Myb_DNA-binding"/>
    <property type="match status" value="1"/>
</dbReference>
<proteinExistence type="predicted"/>
<dbReference type="PANTHER" id="PTHR46380:SF2">
    <property type="entry name" value="CYCLIN-D-BINDING MYB-LIKE TRANSCRIPTION FACTOR 1"/>
    <property type="match status" value="1"/>
</dbReference>
<dbReference type="SUPFAM" id="SSF46689">
    <property type="entry name" value="Homeodomain-like"/>
    <property type="match status" value="2"/>
</dbReference>
<feature type="domain" description="HTH myb-type" evidence="6">
    <location>
        <begin position="454"/>
        <end position="501"/>
    </location>
</feature>
<evidence type="ECO:0000259" key="5">
    <source>
        <dbReference type="PROSITE" id="PS50090"/>
    </source>
</evidence>
<dbReference type="PROSITE" id="PS51294">
    <property type="entry name" value="HTH_MYB"/>
    <property type="match status" value="1"/>
</dbReference>
<dbReference type="InterPro" id="IPR017930">
    <property type="entry name" value="Myb_dom"/>
</dbReference>
<dbReference type="STRING" id="133383.A0A1R0GWN8"/>
<keyword evidence="2" id="KW-0238">DNA-binding</keyword>
<dbReference type="InterPro" id="IPR009057">
    <property type="entry name" value="Homeodomain-like_sf"/>
</dbReference>
<evidence type="ECO:0000256" key="2">
    <source>
        <dbReference type="ARBA" id="ARBA00023125"/>
    </source>
</evidence>
<dbReference type="AlphaFoldDB" id="A0A1R0GWN8"/>
<organism evidence="7 8">
    <name type="scientific">Smittium mucronatum</name>
    <dbReference type="NCBI Taxonomy" id="133383"/>
    <lineage>
        <taxon>Eukaryota</taxon>
        <taxon>Fungi</taxon>
        <taxon>Fungi incertae sedis</taxon>
        <taxon>Zoopagomycota</taxon>
        <taxon>Kickxellomycotina</taxon>
        <taxon>Harpellomycetes</taxon>
        <taxon>Harpellales</taxon>
        <taxon>Legeriomycetaceae</taxon>
        <taxon>Smittium</taxon>
    </lineage>
</organism>
<evidence type="ECO:0000256" key="4">
    <source>
        <dbReference type="SAM" id="MobiDB-lite"/>
    </source>
</evidence>
<dbReference type="EMBL" id="LSSL01002587">
    <property type="protein sequence ID" value="OLY81316.1"/>
    <property type="molecule type" value="Genomic_DNA"/>
</dbReference>
<dbReference type="GO" id="GO:0003700">
    <property type="term" value="F:DNA-binding transcription factor activity"/>
    <property type="evidence" value="ECO:0007669"/>
    <property type="project" value="TreeGrafter"/>
</dbReference>
<dbReference type="CDD" id="cd00167">
    <property type="entry name" value="SANT"/>
    <property type="match status" value="1"/>
</dbReference>
<dbReference type="PANTHER" id="PTHR46380">
    <property type="entry name" value="CYCLIN-D-BINDING MYB-LIKE TRANSCRIPTION FACTOR 1"/>
    <property type="match status" value="1"/>
</dbReference>
<name>A0A1R0GWN8_9FUNG</name>
<dbReference type="PROSITE" id="PS50090">
    <property type="entry name" value="MYB_LIKE"/>
    <property type="match status" value="2"/>
</dbReference>
<feature type="domain" description="Myb-like" evidence="5">
    <location>
        <begin position="448"/>
        <end position="497"/>
    </location>
</feature>
<evidence type="ECO:0000256" key="3">
    <source>
        <dbReference type="ARBA" id="ARBA00023242"/>
    </source>
</evidence>
<accession>A0A1R0GWN8</accession>
<dbReference type="OrthoDB" id="39591at2759"/>
<evidence type="ECO:0000256" key="1">
    <source>
        <dbReference type="ARBA" id="ARBA00004123"/>
    </source>
</evidence>
<dbReference type="GO" id="GO:0005634">
    <property type="term" value="C:nucleus"/>
    <property type="evidence" value="ECO:0007669"/>
    <property type="project" value="UniProtKB-SubCell"/>
</dbReference>
<gene>
    <name evidence="7" type="ORF">AYI68_g4581</name>
</gene>
<dbReference type="GO" id="GO:0000976">
    <property type="term" value="F:transcription cis-regulatory region binding"/>
    <property type="evidence" value="ECO:0007669"/>
    <property type="project" value="TreeGrafter"/>
</dbReference>
<dbReference type="InterPro" id="IPR051651">
    <property type="entry name" value="DMTF1_DNA-bind_reg"/>
</dbReference>
<evidence type="ECO:0000259" key="6">
    <source>
        <dbReference type="PROSITE" id="PS51294"/>
    </source>
</evidence>
<feature type="region of interest" description="Disordered" evidence="4">
    <location>
        <begin position="1"/>
        <end position="28"/>
    </location>
</feature>
<dbReference type="Proteomes" id="UP000187455">
    <property type="component" value="Unassembled WGS sequence"/>
</dbReference>
<sequence>MYPSSNESDSLDFVGEDNNEQNSMQESSSSDKLTSLLLSVLNIIPASSLLKVFTESLESVFNIQPSPENEDVSIESLKESKNIDSFFSKHQFLMDKNQESLFYSVLEKNLEILFLQSYNDGSISLSKESENYHHNNKEFEKFSSMQDCPPPNQNISSTSLNDISIENAVTPFETSPENDPGVYKTIEDIASKLFDSANVPFSNVLPASSAEILSNPQIQNTIRSMLLDQDFLNNYNNINLEKILENHIISLLDSNNNSTQPTLDQTFFSQDFTSKEKAENSLSPESFDIPDSTEKLVAQFPGLISESVFEIAAALRQISNSDNSQTSLHSKLKSNSNRPHQLTQIPSKRFLSVNEKWLSSNSLKRLRQLYGVTYHKGRFTAEENLKINQAIIKVCTEKSWKREALLQFLFQKNPNDQDEYSGVWKQICESIPNRPVQAMYHHIKRLFNPKNYQGNWTPEQDSQLLFWTSRLGHRWEIIGRRMNRTGTNCRDRWRNIKPGNARQTGRWKSEEKEALKMAVVKARLNSGLFPTSVEFGQDIGVPWEHVSEILKTRNASQCRGKWISFSHSSARPNSQNQPDIYCSSSKNYTNPNFKNSNDDFVWTADLDLDLVSFIKKTITTHPGDRTRISWKLVTDSINQNGLNCSWKQIKSRWDFLRKSVHVPKRYNTLQLADTIEKKILSFSPK</sequence>
<evidence type="ECO:0000313" key="8">
    <source>
        <dbReference type="Proteomes" id="UP000187455"/>
    </source>
</evidence>
<reference evidence="7 8" key="1">
    <citation type="journal article" date="2016" name="Mol. Biol. Evol.">
        <title>Genome-Wide Survey of Gut Fungi (Harpellales) Reveals the First Horizontally Transferred Ubiquitin Gene from a Mosquito Host.</title>
        <authorList>
            <person name="Wang Y."/>
            <person name="White M.M."/>
            <person name="Kvist S."/>
            <person name="Moncalvo J.M."/>
        </authorList>
    </citation>
    <scope>NUCLEOTIDE SEQUENCE [LARGE SCALE GENOMIC DNA]</scope>
    <source>
        <strain evidence="7 8">ALG-7-W6</strain>
    </source>
</reference>
<dbReference type="SMART" id="SM00717">
    <property type="entry name" value="SANT"/>
    <property type="match status" value="3"/>
</dbReference>